<comment type="caution">
    <text evidence="2">The sequence shown here is derived from an EMBL/GenBank/DDBJ whole genome shotgun (WGS) entry which is preliminary data.</text>
</comment>
<keyword evidence="3" id="KW-1185">Reference proteome</keyword>
<feature type="compositionally biased region" description="Basic and acidic residues" evidence="1">
    <location>
        <begin position="167"/>
        <end position="178"/>
    </location>
</feature>
<gene>
    <name evidence="2" type="ORF">PCOR1329_LOCUS47598</name>
</gene>
<evidence type="ECO:0000313" key="2">
    <source>
        <dbReference type="EMBL" id="CAK0857494.1"/>
    </source>
</evidence>
<organism evidence="2 3">
    <name type="scientific">Prorocentrum cordatum</name>
    <dbReference type="NCBI Taxonomy" id="2364126"/>
    <lineage>
        <taxon>Eukaryota</taxon>
        <taxon>Sar</taxon>
        <taxon>Alveolata</taxon>
        <taxon>Dinophyceae</taxon>
        <taxon>Prorocentrales</taxon>
        <taxon>Prorocentraceae</taxon>
        <taxon>Prorocentrum</taxon>
    </lineage>
</organism>
<feature type="region of interest" description="Disordered" evidence="1">
    <location>
        <begin position="55"/>
        <end position="77"/>
    </location>
</feature>
<sequence length="282" mass="29920">MTWAPTERHRCILRLRAMLQSPLDRKRRQLGAPRRFPQLGVLIHQLKVARLEGAVSRSDGGVAPPASAPSPRRRLRSKHDVVVEVPIAPKKTVTADVSDTEASGDVNVEDSHELLFGKQGPPTSTSSSTGPLTAASLAALAAAPPTGPSPAEYAAVTQAAKGKKDTKRIATEPAHADGEAADDQAGALPAAKPKAMKSNDKVKKGPQTASVSASKVDPIFPCLAMQGSRAVVGNKVYSAARSLMKRHRSSQGSSMDDALSSARQYAQKCRVRWSSVWKPSNK</sequence>
<evidence type="ECO:0000313" key="3">
    <source>
        <dbReference type="Proteomes" id="UP001189429"/>
    </source>
</evidence>
<reference evidence="2" key="1">
    <citation type="submission" date="2023-10" db="EMBL/GenBank/DDBJ databases">
        <authorList>
            <person name="Chen Y."/>
            <person name="Shah S."/>
            <person name="Dougan E. K."/>
            <person name="Thang M."/>
            <person name="Chan C."/>
        </authorList>
    </citation>
    <scope>NUCLEOTIDE SEQUENCE [LARGE SCALE GENOMIC DNA]</scope>
</reference>
<evidence type="ECO:0000256" key="1">
    <source>
        <dbReference type="SAM" id="MobiDB-lite"/>
    </source>
</evidence>
<name>A0ABN9UF34_9DINO</name>
<feature type="region of interest" description="Disordered" evidence="1">
    <location>
        <begin position="143"/>
        <end position="211"/>
    </location>
</feature>
<dbReference type="EMBL" id="CAUYUJ010015734">
    <property type="protein sequence ID" value="CAK0857494.1"/>
    <property type="molecule type" value="Genomic_DNA"/>
</dbReference>
<dbReference type="Proteomes" id="UP001189429">
    <property type="component" value="Unassembled WGS sequence"/>
</dbReference>
<protein>
    <submittedName>
        <fullName evidence="2">Uncharacterized protein</fullName>
    </submittedName>
</protein>
<proteinExistence type="predicted"/>
<accession>A0ABN9UF34</accession>